<feature type="domain" description="Glycosyl transferase family 1" evidence="2">
    <location>
        <begin position="215"/>
        <end position="319"/>
    </location>
</feature>
<dbReference type="InterPro" id="IPR001296">
    <property type="entry name" value="Glyco_trans_1"/>
</dbReference>
<sequence length="383" mass="42076">MTIVFAHDHPLKVVAGKYYTAGGFSNAVTSRYTELFGDMVFILRASQTSQVPERYSEVSNPKVSVLGIAPSELAKIVPAAKRIAAAVRSADGVIARLPSRIGTLAVHYAKKFRKPYLVESVACPWDSYRSEGMAGKIVAPIMWALTRYATYDAPYCLYVTSSFLQRRYPCKGHTIGCSDAEISLAGDEAVNSRIKHIPQHGDTLILGTLARVDLGYKGQADVIRAIAELDPSRRSCFVYRLAGQGNAHRLADLAKQLGVQDNVVFNGPLTHEEVFAWLDDLDVYIQPSKQEGLPRSVIEAMGRGCPVIGSNAGGIPELLDSSCVFPIGDVHAITCMLGAATPQWRREEAKRNYAFAHQFESKTLSARRNGFYREFTQTIATRQ</sequence>
<accession>A0A086ZT00</accession>
<reference evidence="3 4" key="1">
    <citation type="submission" date="2014-03" db="EMBL/GenBank/DDBJ databases">
        <title>Genomics of Bifidobacteria.</title>
        <authorList>
            <person name="Ventura M."/>
            <person name="Milani C."/>
            <person name="Lugli G.A."/>
        </authorList>
    </citation>
    <scope>NUCLEOTIDE SEQUENCE [LARGE SCALE GENOMIC DNA]</scope>
    <source>
        <strain evidence="3 4">DSM 23969</strain>
    </source>
</reference>
<dbReference type="PANTHER" id="PTHR12526">
    <property type="entry name" value="GLYCOSYLTRANSFERASE"/>
    <property type="match status" value="1"/>
</dbReference>
<evidence type="ECO:0000313" key="3">
    <source>
        <dbReference type="EMBL" id="KFI49650.1"/>
    </source>
</evidence>
<keyword evidence="1" id="KW-0808">Transferase</keyword>
<organism evidence="3 4">
    <name type="scientific">Bifidobacterium biavatii DSM 23969</name>
    <dbReference type="NCBI Taxonomy" id="1437608"/>
    <lineage>
        <taxon>Bacteria</taxon>
        <taxon>Bacillati</taxon>
        <taxon>Actinomycetota</taxon>
        <taxon>Actinomycetes</taxon>
        <taxon>Bifidobacteriales</taxon>
        <taxon>Bifidobacteriaceae</taxon>
        <taxon>Bifidobacterium</taxon>
    </lineage>
</organism>
<comment type="caution">
    <text evidence="3">The sequence shown here is derived from an EMBL/GenBank/DDBJ whole genome shotgun (WGS) entry which is preliminary data.</text>
</comment>
<dbReference type="Gene3D" id="3.40.50.2000">
    <property type="entry name" value="Glycogen Phosphorylase B"/>
    <property type="match status" value="1"/>
</dbReference>
<evidence type="ECO:0000256" key="1">
    <source>
        <dbReference type="ARBA" id="ARBA00022679"/>
    </source>
</evidence>
<dbReference type="STRING" id="1437608.GCA_000771645_00796"/>
<dbReference type="Proteomes" id="UP000029108">
    <property type="component" value="Unassembled WGS sequence"/>
</dbReference>
<dbReference type="SUPFAM" id="SSF53756">
    <property type="entry name" value="UDP-Glycosyltransferase/glycogen phosphorylase"/>
    <property type="match status" value="1"/>
</dbReference>
<evidence type="ECO:0000313" key="4">
    <source>
        <dbReference type="Proteomes" id="UP000029108"/>
    </source>
</evidence>
<gene>
    <name evidence="3" type="ORF">BBIA_1183</name>
</gene>
<dbReference type="CDD" id="cd03801">
    <property type="entry name" value="GT4_PimA-like"/>
    <property type="match status" value="1"/>
</dbReference>
<dbReference type="OrthoDB" id="9787111at2"/>
<dbReference type="PANTHER" id="PTHR12526:SF630">
    <property type="entry name" value="GLYCOSYLTRANSFERASE"/>
    <property type="match status" value="1"/>
</dbReference>
<dbReference type="RefSeq" id="WP_033494523.1">
    <property type="nucleotide sequence ID" value="NZ_JDUU01000018.1"/>
</dbReference>
<protein>
    <submittedName>
        <fullName evidence="3">Putative polysaccharide biosynthesis protein</fullName>
    </submittedName>
</protein>
<name>A0A086ZT00_9BIFI</name>
<dbReference type="EMBL" id="JGYN01000021">
    <property type="protein sequence ID" value="KFI49650.1"/>
    <property type="molecule type" value="Genomic_DNA"/>
</dbReference>
<dbReference type="eggNOG" id="COG0438">
    <property type="taxonomic scope" value="Bacteria"/>
</dbReference>
<evidence type="ECO:0000259" key="2">
    <source>
        <dbReference type="Pfam" id="PF00534"/>
    </source>
</evidence>
<proteinExistence type="predicted"/>
<dbReference type="Pfam" id="PF00534">
    <property type="entry name" value="Glycos_transf_1"/>
    <property type="match status" value="1"/>
</dbReference>
<keyword evidence="4" id="KW-1185">Reference proteome</keyword>
<dbReference type="AlphaFoldDB" id="A0A086ZT00"/>